<evidence type="ECO:0000313" key="2">
    <source>
        <dbReference type="EMBL" id="KAK4466881.1"/>
    </source>
</evidence>
<keyword evidence="3" id="KW-1185">Reference proteome</keyword>
<evidence type="ECO:0000313" key="3">
    <source>
        <dbReference type="Proteomes" id="UP001321749"/>
    </source>
</evidence>
<feature type="region of interest" description="Disordered" evidence="1">
    <location>
        <begin position="207"/>
        <end position="240"/>
    </location>
</feature>
<gene>
    <name evidence="2" type="ORF">QBC42DRAFT_319069</name>
</gene>
<reference evidence="2" key="1">
    <citation type="journal article" date="2023" name="Mol. Phylogenet. Evol.">
        <title>Genome-scale phylogeny and comparative genomics of the fungal order Sordariales.</title>
        <authorList>
            <person name="Hensen N."/>
            <person name="Bonometti L."/>
            <person name="Westerberg I."/>
            <person name="Brannstrom I.O."/>
            <person name="Guillou S."/>
            <person name="Cros-Aarteil S."/>
            <person name="Calhoun S."/>
            <person name="Haridas S."/>
            <person name="Kuo A."/>
            <person name="Mondo S."/>
            <person name="Pangilinan J."/>
            <person name="Riley R."/>
            <person name="LaButti K."/>
            <person name="Andreopoulos B."/>
            <person name="Lipzen A."/>
            <person name="Chen C."/>
            <person name="Yan M."/>
            <person name="Daum C."/>
            <person name="Ng V."/>
            <person name="Clum A."/>
            <person name="Steindorff A."/>
            <person name="Ohm R.A."/>
            <person name="Martin F."/>
            <person name="Silar P."/>
            <person name="Natvig D.O."/>
            <person name="Lalanne C."/>
            <person name="Gautier V."/>
            <person name="Ament-Velasquez S.L."/>
            <person name="Kruys A."/>
            <person name="Hutchinson M.I."/>
            <person name="Powell A.J."/>
            <person name="Barry K."/>
            <person name="Miller A.N."/>
            <person name="Grigoriev I.V."/>
            <person name="Debuchy R."/>
            <person name="Gladieux P."/>
            <person name="Hiltunen Thoren M."/>
            <person name="Johannesson H."/>
        </authorList>
    </citation>
    <scope>NUCLEOTIDE SEQUENCE</scope>
    <source>
        <strain evidence="2">PSN324</strain>
    </source>
</reference>
<organism evidence="2 3">
    <name type="scientific">Cladorrhinum samala</name>
    <dbReference type="NCBI Taxonomy" id="585594"/>
    <lineage>
        <taxon>Eukaryota</taxon>
        <taxon>Fungi</taxon>
        <taxon>Dikarya</taxon>
        <taxon>Ascomycota</taxon>
        <taxon>Pezizomycotina</taxon>
        <taxon>Sordariomycetes</taxon>
        <taxon>Sordariomycetidae</taxon>
        <taxon>Sordariales</taxon>
        <taxon>Podosporaceae</taxon>
        <taxon>Cladorrhinum</taxon>
    </lineage>
</organism>
<feature type="compositionally biased region" description="Polar residues" evidence="1">
    <location>
        <begin position="174"/>
        <end position="185"/>
    </location>
</feature>
<evidence type="ECO:0000256" key="1">
    <source>
        <dbReference type="SAM" id="MobiDB-lite"/>
    </source>
</evidence>
<protein>
    <submittedName>
        <fullName evidence="2">Uncharacterized protein</fullName>
    </submittedName>
</protein>
<dbReference type="EMBL" id="MU864929">
    <property type="protein sequence ID" value="KAK4466881.1"/>
    <property type="molecule type" value="Genomic_DNA"/>
</dbReference>
<proteinExistence type="predicted"/>
<dbReference type="AlphaFoldDB" id="A0AAV9I7K6"/>
<feature type="region of interest" description="Disordered" evidence="1">
    <location>
        <begin position="154"/>
        <end position="185"/>
    </location>
</feature>
<name>A0AAV9I7K6_9PEZI</name>
<comment type="caution">
    <text evidence="2">The sequence shown here is derived from an EMBL/GenBank/DDBJ whole genome shotgun (WGS) entry which is preliminary data.</text>
</comment>
<reference evidence="2" key="2">
    <citation type="submission" date="2023-06" db="EMBL/GenBank/DDBJ databases">
        <authorList>
            <consortium name="Lawrence Berkeley National Laboratory"/>
            <person name="Mondo S.J."/>
            <person name="Hensen N."/>
            <person name="Bonometti L."/>
            <person name="Westerberg I."/>
            <person name="Brannstrom I.O."/>
            <person name="Guillou S."/>
            <person name="Cros-Aarteil S."/>
            <person name="Calhoun S."/>
            <person name="Haridas S."/>
            <person name="Kuo A."/>
            <person name="Pangilinan J."/>
            <person name="Riley R."/>
            <person name="Labutti K."/>
            <person name="Andreopoulos B."/>
            <person name="Lipzen A."/>
            <person name="Chen C."/>
            <person name="Yanf M."/>
            <person name="Daum C."/>
            <person name="Ng V."/>
            <person name="Clum A."/>
            <person name="Steindorff A."/>
            <person name="Ohm R."/>
            <person name="Martin F."/>
            <person name="Silar P."/>
            <person name="Natvig D."/>
            <person name="Lalanne C."/>
            <person name="Gautier V."/>
            <person name="Ament-Velasquez S.L."/>
            <person name="Kruys A."/>
            <person name="Hutchinson M.I."/>
            <person name="Powell A.J."/>
            <person name="Barry K."/>
            <person name="Miller A.N."/>
            <person name="Grigoriev I.V."/>
            <person name="Debuchy R."/>
            <person name="Gladieux P."/>
            <person name="Thoren M.H."/>
            <person name="Johannesson H."/>
        </authorList>
    </citation>
    <scope>NUCLEOTIDE SEQUENCE</scope>
    <source>
        <strain evidence="2">PSN324</strain>
    </source>
</reference>
<dbReference type="Proteomes" id="UP001321749">
    <property type="component" value="Unassembled WGS sequence"/>
</dbReference>
<sequence>MCLGSVTHMHCRHFHSTIGQYCRIDEERCSRIMEGQSHVEEAKVCGNCEAEAEANVIRSDFKDKYDVLMKEYQLAHEMGNTEELGRIRSTLRQNASQENREVSAVRKIGRAKAKLRTVEKSIPNIVIYDPAIFSHTMANAQEAIYRPQSIPKEIKAEPRPDGSATHHTTIFPCDTSSTSSLVFPESPSSEYEFLEVGPDLLLLNYHHSLPHDDTNTDKPPSYHSKEEEEEGDGDDKTRDR</sequence>
<accession>A0AAV9I7K6</accession>